<reference evidence="2" key="1">
    <citation type="submission" date="2021-01" db="EMBL/GenBank/DDBJ databases">
        <title>Whole genome shotgun sequence of Virgisporangium aliadipatigenens NBRC 105644.</title>
        <authorList>
            <person name="Komaki H."/>
            <person name="Tamura T."/>
        </authorList>
    </citation>
    <scope>NUCLEOTIDE SEQUENCE</scope>
    <source>
        <strain evidence="2">NBRC 105644</strain>
    </source>
</reference>
<accession>A0A8J3YMU7</accession>
<organism evidence="2 3">
    <name type="scientific">Virgisporangium aliadipatigenens</name>
    <dbReference type="NCBI Taxonomy" id="741659"/>
    <lineage>
        <taxon>Bacteria</taxon>
        <taxon>Bacillati</taxon>
        <taxon>Actinomycetota</taxon>
        <taxon>Actinomycetes</taxon>
        <taxon>Micromonosporales</taxon>
        <taxon>Micromonosporaceae</taxon>
        <taxon>Virgisporangium</taxon>
    </lineage>
</organism>
<feature type="transmembrane region" description="Helical" evidence="1">
    <location>
        <begin position="174"/>
        <end position="195"/>
    </location>
</feature>
<keyword evidence="3" id="KW-1185">Reference proteome</keyword>
<dbReference type="Proteomes" id="UP000619260">
    <property type="component" value="Unassembled WGS sequence"/>
</dbReference>
<proteinExistence type="predicted"/>
<evidence type="ECO:0000313" key="3">
    <source>
        <dbReference type="Proteomes" id="UP000619260"/>
    </source>
</evidence>
<dbReference type="AlphaFoldDB" id="A0A8J3YMU7"/>
<sequence length="229" mass="23549">MISAKTLRTDLTDTAAELTRVLEAASTARSHATELHTGIAGLGARGIADGLDDLCRRLDDATAQLEAARETFASCAVELFGITGTAEQPAPAPEPVDPPEKQAAPGRGFDWLLVAMLTAGVTVALGVGSLVLDTWLDLVPMKDAVQPVVAVGPLVALAFGCLDRGRLLNPTVLALVQAGGVITASLAIIGDAAGWRELTAVPAAAAVGFLVLNLVVVIVVLRRYDAARA</sequence>
<name>A0A8J3YMU7_9ACTN</name>
<feature type="transmembrane region" description="Helical" evidence="1">
    <location>
        <begin position="201"/>
        <end position="221"/>
    </location>
</feature>
<protein>
    <submittedName>
        <fullName evidence="2">Uncharacterized protein</fullName>
    </submittedName>
</protein>
<evidence type="ECO:0000313" key="2">
    <source>
        <dbReference type="EMBL" id="GIJ48166.1"/>
    </source>
</evidence>
<comment type="caution">
    <text evidence="2">The sequence shown here is derived from an EMBL/GenBank/DDBJ whole genome shotgun (WGS) entry which is preliminary data.</text>
</comment>
<feature type="transmembrane region" description="Helical" evidence="1">
    <location>
        <begin position="144"/>
        <end position="162"/>
    </location>
</feature>
<gene>
    <name evidence="2" type="ORF">Val02_50520</name>
</gene>
<dbReference type="EMBL" id="BOPF01000019">
    <property type="protein sequence ID" value="GIJ48166.1"/>
    <property type="molecule type" value="Genomic_DNA"/>
</dbReference>
<keyword evidence="1" id="KW-0812">Transmembrane</keyword>
<feature type="transmembrane region" description="Helical" evidence="1">
    <location>
        <begin position="111"/>
        <end position="132"/>
    </location>
</feature>
<evidence type="ECO:0000256" key="1">
    <source>
        <dbReference type="SAM" id="Phobius"/>
    </source>
</evidence>
<keyword evidence="1" id="KW-0472">Membrane</keyword>
<dbReference type="RefSeq" id="WP_203901661.1">
    <property type="nucleotide sequence ID" value="NZ_BOPF01000019.1"/>
</dbReference>
<keyword evidence="1" id="KW-1133">Transmembrane helix</keyword>